<dbReference type="Pfam" id="PF07007">
    <property type="entry name" value="LprI"/>
    <property type="match status" value="1"/>
</dbReference>
<sequence>MKSNRKILMTMSLILVILLAACGSSSNESNAALEDQSEENQSSQDTMDNSADEDSIDNNANTDNTDTDDNNANEKVDPSNNEPTKEEDLSANTTANLKEEYLQKLNDAKNEVEEMRKNPIDDTTIAMKKVEGDAYDIWDGLLNEIYKALEKQLPAEEMEQLRKEQREWIDNRDHTAKEASLKYEGGTMEQLEYVKVENDLTEERCFELVENYMK</sequence>
<feature type="chain" id="PRO_5045905193" description="Lysozyme inhibitor LprI-like N-terminal domain-containing protein" evidence="2">
    <location>
        <begin position="32"/>
        <end position="214"/>
    </location>
</feature>
<protein>
    <recommendedName>
        <fullName evidence="3">Lysozyme inhibitor LprI-like N-terminal domain-containing protein</fullName>
    </recommendedName>
</protein>
<accession>A0ABQ4KLH3</accession>
<evidence type="ECO:0000256" key="1">
    <source>
        <dbReference type="SAM" id="MobiDB-lite"/>
    </source>
</evidence>
<dbReference type="RefSeq" id="WP_212966569.1">
    <property type="nucleotide sequence ID" value="NZ_BORB01000022.1"/>
</dbReference>
<feature type="compositionally biased region" description="Basic and acidic residues" evidence="1">
    <location>
        <begin position="72"/>
        <end position="88"/>
    </location>
</feature>
<dbReference type="PANTHER" id="PTHR39176">
    <property type="entry name" value="PERIPLASMIC PROTEIN-RELATED"/>
    <property type="match status" value="1"/>
</dbReference>
<keyword evidence="5" id="KW-1185">Reference proteome</keyword>
<name>A0ABQ4KLH3_9BACI</name>
<dbReference type="PROSITE" id="PS51257">
    <property type="entry name" value="PROKAR_LIPOPROTEIN"/>
    <property type="match status" value="1"/>
</dbReference>
<evidence type="ECO:0000313" key="4">
    <source>
        <dbReference type="EMBL" id="GIN58319.1"/>
    </source>
</evidence>
<feature type="signal peptide" evidence="2">
    <location>
        <begin position="1"/>
        <end position="31"/>
    </location>
</feature>
<comment type="caution">
    <text evidence="4">The sequence shown here is derived from an EMBL/GenBank/DDBJ whole genome shotgun (WGS) entry which is preliminary data.</text>
</comment>
<reference evidence="4 5" key="1">
    <citation type="submission" date="2021-03" db="EMBL/GenBank/DDBJ databases">
        <title>Antimicrobial resistance genes in bacteria isolated from Japanese honey, and their potential for conferring macrolide and lincosamide resistance in the American foulbrood pathogen Paenibacillus larvae.</title>
        <authorList>
            <person name="Okamoto M."/>
            <person name="Kumagai M."/>
            <person name="Kanamori H."/>
            <person name="Takamatsu D."/>
        </authorList>
    </citation>
    <scope>NUCLEOTIDE SEQUENCE [LARGE SCALE GENOMIC DNA]</scope>
    <source>
        <strain evidence="4 5">J8TS2</strain>
    </source>
</reference>
<evidence type="ECO:0000259" key="3">
    <source>
        <dbReference type="Pfam" id="PF07007"/>
    </source>
</evidence>
<feature type="domain" description="Lysozyme inhibitor LprI-like N-terminal" evidence="3">
    <location>
        <begin position="121"/>
        <end position="208"/>
    </location>
</feature>
<gene>
    <name evidence="4" type="ORF">J8TS2_26380</name>
</gene>
<evidence type="ECO:0000256" key="2">
    <source>
        <dbReference type="SAM" id="SignalP"/>
    </source>
</evidence>
<dbReference type="Proteomes" id="UP000679950">
    <property type="component" value="Unassembled WGS sequence"/>
</dbReference>
<keyword evidence="2" id="KW-0732">Signal</keyword>
<dbReference type="PANTHER" id="PTHR39176:SF1">
    <property type="entry name" value="PERIPLASMIC PROTEIN"/>
    <property type="match status" value="1"/>
</dbReference>
<dbReference type="Gene3D" id="1.20.1270.180">
    <property type="match status" value="1"/>
</dbReference>
<feature type="compositionally biased region" description="Polar residues" evidence="1">
    <location>
        <begin position="39"/>
        <end position="49"/>
    </location>
</feature>
<dbReference type="EMBL" id="BORB01000022">
    <property type="protein sequence ID" value="GIN58319.1"/>
    <property type="molecule type" value="Genomic_DNA"/>
</dbReference>
<feature type="region of interest" description="Disordered" evidence="1">
    <location>
        <begin position="27"/>
        <end position="96"/>
    </location>
</feature>
<proteinExistence type="predicted"/>
<organism evidence="4 5">
    <name type="scientific">Lederbergia ruris</name>
    <dbReference type="NCBI Taxonomy" id="217495"/>
    <lineage>
        <taxon>Bacteria</taxon>
        <taxon>Bacillati</taxon>
        <taxon>Bacillota</taxon>
        <taxon>Bacilli</taxon>
        <taxon>Bacillales</taxon>
        <taxon>Bacillaceae</taxon>
        <taxon>Lederbergia</taxon>
    </lineage>
</organism>
<dbReference type="InterPro" id="IPR009739">
    <property type="entry name" value="LprI-like_N"/>
</dbReference>
<evidence type="ECO:0000313" key="5">
    <source>
        <dbReference type="Proteomes" id="UP000679950"/>
    </source>
</evidence>